<protein>
    <recommendedName>
        <fullName evidence="10">RagB/SusD family nutrient uptake outer membrane protein</fullName>
    </recommendedName>
</protein>
<evidence type="ECO:0000256" key="5">
    <source>
        <dbReference type="ARBA" id="ARBA00023237"/>
    </source>
</evidence>
<keyword evidence="5" id="KW-0998">Cell outer membrane</keyword>
<organism evidence="8 9">
    <name type="scientific">Echinicola rosea</name>
    <dbReference type="NCBI Taxonomy" id="1807691"/>
    <lineage>
        <taxon>Bacteria</taxon>
        <taxon>Pseudomonadati</taxon>
        <taxon>Bacteroidota</taxon>
        <taxon>Cytophagia</taxon>
        <taxon>Cytophagales</taxon>
        <taxon>Cyclobacteriaceae</taxon>
        <taxon>Echinicola</taxon>
    </lineage>
</organism>
<evidence type="ECO:0000256" key="2">
    <source>
        <dbReference type="ARBA" id="ARBA00006275"/>
    </source>
</evidence>
<comment type="caution">
    <text evidence="8">The sequence shown here is derived from an EMBL/GenBank/DDBJ whole genome shotgun (WGS) entry which is preliminary data.</text>
</comment>
<gene>
    <name evidence="8" type="ORF">GCM10011339_03790</name>
</gene>
<keyword evidence="9" id="KW-1185">Reference proteome</keyword>
<proteinExistence type="inferred from homology"/>
<evidence type="ECO:0000313" key="9">
    <source>
        <dbReference type="Proteomes" id="UP000647339"/>
    </source>
</evidence>
<evidence type="ECO:0000259" key="7">
    <source>
        <dbReference type="Pfam" id="PF14322"/>
    </source>
</evidence>
<evidence type="ECO:0000256" key="1">
    <source>
        <dbReference type="ARBA" id="ARBA00004442"/>
    </source>
</evidence>
<reference evidence="9" key="1">
    <citation type="journal article" date="2019" name="Int. J. Syst. Evol. Microbiol.">
        <title>The Global Catalogue of Microorganisms (GCM) 10K type strain sequencing project: providing services to taxonomists for standard genome sequencing and annotation.</title>
        <authorList>
            <consortium name="The Broad Institute Genomics Platform"/>
            <consortium name="The Broad Institute Genome Sequencing Center for Infectious Disease"/>
            <person name="Wu L."/>
            <person name="Ma J."/>
        </authorList>
    </citation>
    <scope>NUCLEOTIDE SEQUENCE [LARGE SCALE GENOMIC DNA]</scope>
    <source>
        <strain evidence="9">CGMCC 1.15407</strain>
    </source>
</reference>
<evidence type="ECO:0008006" key="10">
    <source>
        <dbReference type="Google" id="ProtNLM"/>
    </source>
</evidence>
<dbReference type="Proteomes" id="UP000647339">
    <property type="component" value="Unassembled WGS sequence"/>
</dbReference>
<evidence type="ECO:0000259" key="6">
    <source>
        <dbReference type="Pfam" id="PF07980"/>
    </source>
</evidence>
<dbReference type="InterPro" id="IPR011990">
    <property type="entry name" value="TPR-like_helical_dom_sf"/>
</dbReference>
<keyword evidence="4" id="KW-0472">Membrane</keyword>
<feature type="domain" description="RagB/SusD" evidence="6">
    <location>
        <begin position="293"/>
        <end position="568"/>
    </location>
</feature>
<dbReference type="InterPro" id="IPR033985">
    <property type="entry name" value="SusD-like_N"/>
</dbReference>
<accession>A0ABQ1UH85</accession>
<dbReference type="InterPro" id="IPR012944">
    <property type="entry name" value="SusD_RagB_dom"/>
</dbReference>
<evidence type="ECO:0000256" key="3">
    <source>
        <dbReference type="ARBA" id="ARBA00022729"/>
    </source>
</evidence>
<dbReference type="PROSITE" id="PS51257">
    <property type="entry name" value="PROKAR_LIPOPROTEIN"/>
    <property type="match status" value="1"/>
</dbReference>
<dbReference type="Gene3D" id="1.25.40.390">
    <property type="match status" value="1"/>
</dbReference>
<dbReference type="SUPFAM" id="SSF48452">
    <property type="entry name" value="TPR-like"/>
    <property type="match status" value="1"/>
</dbReference>
<name>A0ABQ1UH85_9BACT</name>
<comment type="subcellular location">
    <subcellularLocation>
        <location evidence="1">Cell outer membrane</location>
    </subcellularLocation>
</comment>
<evidence type="ECO:0000313" key="8">
    <source>
        <dbReference type="EMBL" id="GGF19020.1"/>
    </source>
</evidence>
<dbReference type="RefSeq" id="WP_137402386.1">
    <property type="nucleotide sequence ID" value="NZ_BMIU01000001.1"/>
</dbReference>
<dbReference type="Pfam" id="PF14322">
    <property type="entry name" value="SusD-like_3"/>
    <property type="match status" value="1"/>
</dbReference>
<dbReference type="EMBL" id="BMIU01000001">
    <property type="protein sequence ID" value="GGF19020.1"/>
    <property type="molecule type" value="Genomic_DNA"/>
</dbReference>
<comment type="similarity">
    <text evidence="2">Belongs to the SusD family.</text>
</comment>
<keyword evidence="3" id="KW-0732">Signal</keyword>
<dbReference type="Pfam" id="PF07980">
    <property type="entry name" value="SusD_RagB"/>
    <property type="match status" value="1"/>
</dbReference>
<evidence type="ECO:0000256" key="4">
    <source>
        <dbReference type="ARBA" id="ARBA00023136"/>
    </source>
</evidence>
<sequence length="570" mass="64698">MKIRILTLLAAIVTLVSCEDFLEKPPLDELTDETYWSSENNVRSFSWGFYTAYFSGYGSGYAWGDFFSGQSLNDDFGPTSPSQFRQNIPTGATSSYWTFAWVRKANIFLERIQTVPMDEEAINHWSGVARFFRAMEYHDLVKQFGDVPWYDHELDETNEEDLYRPRDPREFVMDRVLEDLQFAADNVRQVDGDPGLSVNRDVVLAFMSRIMLFEGTWQKYHEGNTEKAQSYLEAAKWAANEIISAGNYSLDNYREVFTSLNLSGNPEVILYRHYEPGLVTHALNSYNNKEPQTGVSKDAVESYLASDGLPITISPLYQGDKGIDNVMANRDGRVYGTLVTDELRLNGILSNYSTTGYATLKFLNEEIKDDPEGSSNLNYTDSPVMRYGEVLMNYAEAVVELATVGGPAMTQADLDMSINVLRDRPGVGMPHLTLVGNEPGVNGVAYDDPERDPDVPSLIWEIRRERRIELMMEGFRLDDLKRWEKLEYSDTEANEDINRGAWIDKADYPDLQSSVTLTDGETGYIIPATAAASQRRFEDPKVYLDPIPLDQITLYDEHGVTLEQNPGWEQ</sequence>
<feature type="domain" description="SusD-like N-terminal" evidence="7">
    <location>
        <begin position="99"/>
        <end position="212"/>
    </location>
</feature>